<evidence type="ECO:0000259" key="7">
    <source>
        <dbReference type="Pfam" id="PF05916"/>
    </source>
</evidence>
<dbReference type="InParanoid" id="D6WLS6"/>
<evidence type="ECO:0000256" key="3">
    <source>
        <dbReference type="ARBA" id="ARBA00014804"/>
    </source>
</evidence>
<dbReference type="CDD" id="cd21692">
    <property type="entry name" value="GINS_B_Sld5"/>
    <property type="match status" value="1"/>
</dbReference>
<comment type="subcellular location">
    <subcellularLocation>
        <location evidence="1 6">Nucleus</location>
    </subcellularLocation>
</comment>
<evidence type="ECO:0000256" key="5">
    <source>
        <dbReference type="ARBA" id="ARBA00023242"/>
    </source>
</evidence>
<gene>
    <name evidence="9" type="primary">AUGUSTUS-3.0.2_13396</name>
    <name evidence="9" type="ORF">TcasGA2_TC013396</name>
</gene>
<dbReference type="Gene3D" id="1.20.58.1030">
    <property type="match status" value="1"/>
</dbReference>
<evidence type="ECO:0000256" key="4">
    <source>
        <dbReference type="ARBA" id="ARBA00022705"/>
    </source>
</evidence>
<dbReference type="eggNOG" id="KOG3176">
    <property type="taxonomic scope" value="Eukaryota"/>
</dbReference>
<dbReference type="STRING" id="7070.D6WLS6"/>
<dbReference type="InterPro" id="IPR036224">
    <property type="entry name" value="GINS_bundle-like_dom_sf"/>
</dbReference>
<dbReference type="SUPFAM" id="SSF160059">
    <property type="entry name" value="PriA/YqbF domain"/>
    <property type="match status" value="1"/>
</dbReference>
<dbReference type="Proteomes" id="UP000007266">
    <property type="component" value="Linkage group 5"/>
</dbReference>
<dbReference type="InterPro" id="IPR008591">
    <property type="entry name" value="GINS_Sld5"/>
</dbReference>
<organism evidence="9 10">
    <name type="scientific">Tribolium castaneum</name>
    <name type="common">Red flour beetle</name>
    <dbReference type="NCBI Taxonomy" id="7070"/>
    <lineage>
        <taxon>Eukaryota</taxon>
        <taxon>Metazoa</taxon>
        <taxon>Ecdysozoa</taxon>
        <taxon>Arthropoda</taxon>
        <taxon>Hexapoda</taxon>
        <taxon>Insecta</taxon>
        <taxon>Pterygota</taxon>
        <taxon>Neoptera</taxon>
        <taxon>Endopterygota</taxon>
        <taxon>Coleoptera</taxon>
        <taxon>Polyphaga</taxon>
        <taxon>Cucujiformia</taxon>
        <taxon>Tenebrionidae</taxon>
        <taxon>Tenebrionidae incertae sedis</taxon>
        <taxon>Tribolium</taxon>
    </lineage>
</organism>
<dbReference type="GO" id="GO:0006261">
    <property type="term" value="P:DNA-templated DNA replication"/>
    <property type="evidence" value="ECO:0007669"/>
    <property type="project" value="InterPro"/>
</dbReference>
<dbReference type="GO" id="GO:0000727">
    <property type="term" value="P:double-strand break repair via break-induced replication"/>
    <property type="evidence" value="ECO:0000318"/>
    <property type="project" value="GO_Central"/>
</dbReference>
<accession>D6WLS6</accession>
<dbReference type="Gene3D" id="3.40.5.60">
    <property type="match status" value="1"/>
</dbReference>
<dbReference type="SUPFAM" id="SSF158573">
    <property type="entry name" value="GINS helical bundle-like"/>
    <property type="match status" value="1"/>
</dbReference>
<dbReference type="OrthoDB" id="338231at2759"/>
<comment type="function">
    <text evidence="6">The GINS complex plays an essential role in the initiation of DNA replication.</text>
</comment>
<keyword evidence="4 6" id="KW-0235">DNA replication</keyword>
<evidence type="ECO:0000313" key="9">
    <source>
        <dbReference type="EMBL" id="EFA03409.1"/>
    </source>
</evidence>
<keyword evidence="5 6" id="KW-0539">Nucleus</keyword>
<dbReference type="CDD" id="cd11711">
    <property type="entry name" value="GINS_A_Sld5"/>
    <property type="match status" value="1"/>
</dbReference>
<dbReference type="OMA" id="ILETAWI"/>
<dbReference type="InterPro" id="IPR021151">
    <property type="entry name" value="GINS_A"/>
</dbReference>
<dbReference type="InterPro" id="IPR038749">
    <property type="entry name" value="Sld5_GINS_A"/>
</dbReference>
<evidence type="ECO:0000256" key="2">
    <source>
        <dbReference type="ARBA" id="ARBA00008187"/>
    </source>
</evidence>
<evidence type="ECO:0000313" key="10">
    <source>
        <dbReference type="Proteomes" id="UP000007266"/>
    </source>
</evidence>
<feature type="domain" description="GINS subunit" evidence="7">
    <location>
        <begin position="69"/>
        <end position="145"/>
    </location>
</feature>
<protein>
    <recommendedName>
        <fullName evidence="3 6">DNA replication complex GINS protein SLD5</fullName>
    </recommendedName>
</protein>
<comment type="similarity">
    <text evidence="2 6">Belongs to the GINS4/SLD5 family.</text>
</comment>
<dbReference type="PANTHER" id="PTHR21206">
    <property type="entry name" value="SLD5 PROTEIN"/>
    <property type="match status" value="1"/>
</dbReference>
<reference evidence="9 10" key="1">
    <citation type="journal article" date="2008" name="Nature">
        <title>The genome of the model beetle and pest Tribolium castaneum.</title>
        <authorList>
            <consortium name="Tribolium Genome Sequencing Consortium"/>
            <person name="Richards S."/>
            <person name="Gibbs R.A."/>
            <person name="Weinstock G.M."/>
            <person name="Brown S.J."/>
            <person name="Denell R."/>
            <person name="Beeman R.W."/>
            <person name="Gibbs R."/>
            <person name="Beeman R.W."/>
            <person name="Brown S.J."/>
            <person name="Bucher G."/>
            <person name="Friedrich M."/>
            <person name="Grimmelikhuijzen C.J."/>
            <person name="Klingler M."/>
            <person name="Lorenzen M."/>
            <person name="Richards S."/>
            <person name="Roth S."/>
            <person name="Schroder R."/>
            <person name="Tautz D."/>
            <person name="Zdobnov E.M."/>
            <person name="Muzny D."/>
            <person name="Gibbs R.A."/>
            <person name="Weinstock G.M."/>
            <person name="Attaway T."/>
            <person name="Bell S."/>
            <person name="Buhay C.J."/>
            <person name="Chandrabose M.N."/>
            <person name="Chavez D."/>
            <person name="Clerk-Blankenburg K.P."/>
            <person name="Cree A."/>
            <person name="Dao M."/>
            <person name="Davis C."/>
            <person name="Chacko J."/>
            <person name="Dinh H."/>
            <person name="Dugan-Rocha S."/>
            <person name="Fowler G."/>
            <person name="Garner T.T."/>
            <person name="Garnes J."/>
            <person name="Gnirke A."/>
            <person name="Hawes A."/>
            <person name="Hernandez J."/>
            <person name="Hines S."/>
            <person name="Holder M."/>
            <person name="Hume J."/>
            <person name="Jhangiani S.N."/>
            <person name="Joshi V."/>
            <person name="Khan Z.M."/>
            <person name="Jackson L."/>
            <person name="Kovar C."/>
            <person name="Kowis A."/>
            <person name="Lee S."/>
            <person name="Lewis L.R."/>
            <person name="Margolis J."/>
            <person name="Morgan M."/>
            <person name="Nazareth L.V."/>
            <person name="Nguyen N."/>
            <person name="Okwuonu G."/>
            <person name="Parker D."/>
            <person name="Richards S."/>
            <person name="Ruiz S.J."/>
            <person name="Santibanez J."/>
            <person name="Savard J."/>
            <person name="Scherer S.E."/>
            <person name="Schneider B."/>
            <person name="Sodergren E."/>
            <person name="Tautz D."/>
            <person name="Vattahil S."/>
            <person name="Villasana D."/>
            <person name="White C.S."/>
            <person name="Wright R."/>
            <person name="Park Y."/>
            <person name="Beeman R.W."/>
            <person name="Lord J."/>
            <person name="Oppert B."/>
            <person name="Lorenzen M."/>
            <person name="Brown S."/>
            <person name="Wang L."/>
            <person name="Savard J."/>
            <person name="Tautz D."/>
            <person name="Richards S."/>
            <person name="Weinstock G."/>
            <person name="Gibbs R.A."/>
            <person name="Liu Y."/>
            <person name="Worley K."/>
            <person name="Weinstock G."/>
            <person name="Elsik C.G."/>
            <person name="Reese J.T."/>
            <person name="Elhaik E."/>
            <person name="Landan G."/>
            <person name="Graur D."/>
            <person name="Arensburger P."/>
            <person name="Atkinson P."/>
            <person name="Beeman R.W."/>
            <person name="Beidler J."/>
            <person name="Brown S.J."/>
            <person name="Demuth J.P."/>
            <person name="Drury D.W."/>
            <person name="Du Y.Z."/>
            <person name="Fujiwara H."/>
            <person name="Lorenzen M."/>
            <person name="Maselli V."/>
            <person name="Osanai M."/>
            <person name="Park Y."/>
            <person name="Robertson H.M."/>
            <person name="Tu Z."/>
            <person name="Wang J.J."/>
            <person name="Wang S."/>
            <person name="Richards S."/>
            <person name="Song H."/>
            <person name="Zhang L."/>
            <person name="Sodergren E."/>
            <person name="Werner D."/>
            <person name="Stanke M."/>
            <person name="Morgenstern B."/>
            <person name="Solovyev V."/>
            <person name="Kosarev P."/>
            <person name="Brown G."/>
            <person name="Chen H.C."/>
            <person name="Ermolaeva O."/>
            <person name="Hlavina W."/>
            <person name="Kapustin Y."/>
            <person name="Kiryutin B."/>
            <person name="Kitts P."/>
            <person name="Maglott D."/>
            <person name="Pruitt K."/>
            <person name="Sapojnikov V."/>
            <person name="Souvorov A."/>
            <person name="Mackey A.J."/>
            <person name="Waterhouse R.M."/>
            <person name="Wyder S."/>
            <person name="Zdobnov E.M."/>
            <person name="Zdobnov E.M."/>
            <person name="Wyder S."/>
            <person name="Kriventseva E.V."/>
            <person name="Kadowaki T."/>
            <person name="Bork P."/>
            <person name="Aranda M."/>
            <person name="Bao R."/>
            <person name="Beermann A."/>
            <person name="Berns N."/>
            <person name="Bolognesi R."/>
            <person name="Bonneton F."/>
            <person name="Bopp D."/>
            <person name="Brown S.J."/>
            <person name="Bucher G."/>
            <person name="Butts T."/>
            <person name="Chaumot A."/>
            <person name="Denell R.E."/>
            <person name="Ferrier D.E."/>
            <person name="Friedrich M."/>
            <person name="Gordon C.M."/>
            <person name="Jindra M."/>
            <person name="Klingler M."/>
            <person name="Lan Q."/>
            <person name="Lattorff H.M."/>
            <person name="Laudet V."/>
            <person name="von Levetsow C."/>
            <person name="Liu Z."/>
            <person name="Lutz R."/>
            <person name="Lynch J.A."/>
            <person name="da Fonseca R.N."/>
            <person name="Posnien N."/>
            <person name="Reuter R."/>
            <person name="Roth S."/>
            <person name="Savard J."/>
            <person name="Schinko J.B."/>
            <person name="Schmitt C."/>
            <person name="Schoppmeier M."/>
            <person name="Schroder R."/>
            <person name="Shippy T.D."/>
            <person name="Simonnet F."/>
            <person name="Marques-Souza H."/>
            <person name="Tautz D."/>
            <person name="Tomoyasu Y."/>
            <person name="Trauner J."/>
            <person name="Van der Zee M."/>
            <person name="Vervoort M."/>
            <person name="Wittkopp N."/>
            <person name="Wimmer E.A."/>
            <person name="Yang X."/>
            <person name="Jones A.K."/>
            <person name="Sattelle D.B."/>
            <person name="Ebert P.R."/>
            <person name="Nelson D."/>
            <person name="Scott J.G."/>
            <person name="Beeman R.W."/>
            <person name="Muthukrishnan S."/>
            <person name="Kramer K.J."/>
            <person name="Arakane Y."/>
            <person name="Beeman R.W."/>
            <person name="Zhu Q."/>
            <person name="Hogenkamp D."/>
            <person name="Dixit R."/>
            <person name="Oppert B."/>
            <person name="Jiang H."/>
            <person name="Zou Z."/>
            <person name="Marshall J."/>
            <person name="Elpidina E."/>
            <person name="Vinokurov K."/>
            <person name="Oppert C."/>
            <person name="Zou Z."/>
            <person name="Evans J."/>
            <person name="Lu Z."/>
            <person name="Zhao P."/>
            <person name="Sumathipala N."/>
            <person name="Altincicek B."/>
            <person name="Vilcinskas A."/>
            <person name="Williams M."/>
            <person name="Hultmark D."/>
            <person name="Hetru C."/>
            <person name="Jiang H."/>
            <person name="Grimmelikhuijzen C.J."/>
            <person name="Hauser F."/>
            <person name="Cazzamali G."/>
            <person name="Williamson M."/>
            <person name="Park Y."/>
            <person name="Li B."/>
            <person name="Tanaka Y."/>
            <person name="Predel R."/>
            <person name="Neupert S."/>
            <person name="Schachtner J."/>
            <person name="Verleyen P."/>
            <person name="Raible F."/>
            <person name="Bork P."/>
            <person name="Friedrich M."/>
            <person name="Walden K.K."/>
            <person name="Robertson H.M."/>
            <person name="Angeli S."/>
            <person name="Foret S."/>
            <person name="Bucher G."/>
            <person name="Schuetz S."/>
            <person name="Maleszka R."/>
            <person name="Wimmer E.A."/>
            <person name="Beeman R.W."/>
            <person name="Lorenzen M."/>
            <person name="Tomoyasu Y."/>
            <person name="Miller S.C."/>
            <person name="Grossmann D."/>
            <person name="Bucher G."/>
        </authorList>
    </citation>
    <scope>NUCLEOTIDE SEQUENCE [LARGE SCALE GENOMIC DNA]</scope>
    <source>
        <strain evidence="9 10">Georgia GA2</strain>
    </source>
</reference>
<dbReference type="Pfam" id="PF05916">
    <property type="entry name" value="Sld5"/>
    <property type="match status" value="1"/>
</dbReference>
<reference evidence="9 10" key="2">
    <citation type="journal article" date="2010" name="Nucleic Acids Res.">
        <title>BeetleBase in 2010: revisions to provide comprehensive genomic information for Tribolium castaneum.</title>
        <authorList>
            <person name="Kim H.S."/>
            <person name="Murphy T."/>
            <person name="Xia J."/>
            <person name="Caragea D."/>
            <person name="Park Y."/>
            <person name="Beeman R.W."/>
            <person name="Lorenzen M.D."/>
            <person name="Butcher S."/>
            <person name="Manak J.R."/>
            <person name="Brown S.J."/>
        </authorList>
    </citation>
    <scope>GENOME REANNOTATION</scope>
    <source>
        <strain evidence="9 10">Georgia GA2</strain>
    </source>
</reference>
<dbReference type="FunFam" id="3.40.5.60:FF:000001">
    <property type="entry name" value="DNA replication complex GINS protein SLD5"/>
    <property type="match status" value="1"/>
</dbReference>
<dbReference type="PIRSF" id="PIRSF007764">
    <property type="entry name" value="Sld5"/>
    <property type="match status" value="1"/>
</dbReference>
<dbReference type="AlphaFoldDB" id="D6WLS6"/>
<dbReference type="PhylomeDB" id="D6WLS6"/>
<dbReference type="FunCoup" id="D6WLS6">
    <property type="interactions" value="1004"/>
</dbReference>
<dbReference type="EMBL" id="KQ971343">
    <property type="protein sequence ID" value="EFA03409.1"/>
    <property type="molecule type" value="Genomic_DNA"/>
</dbReference>
<dbReference type="PANTHER" id="PTHR21206:SF0">
    <property type="entry name" value="DNA REPLICATION COMPLEX GINS PROTEIN SLD5"/>
    <property type="match status" value="1"/>
</dbReference>
<evidence type="ECO:0000259" key="8">
    <source>
        <dbReference type="Pfam" id="PF16922"/>
    </source>
</evidence>
<evidence type="ECO:0000256" key="1">
    <source>
        <dbReference type="ARBA" id="ARBA00004123"/>
    </source>
</evidence>
<dbReference type="KEGG" id="tca:662335"/>
<feature type="domain" description="DNA replication complex GINS protein SLD5 C-terminal" evidence="8">
    <location>
        <begin position="165"/>
        <end position="221"/>
    </location>
</feature>
<dbReference type="Pfam" id="PF16922">
    <property type="entry name" value="SLD5_C"/>
    <property type="match status" value="1"/>
</dbReference>
<evidence type="ECO:0000256" key="6">
    <source>
        <dbReference type="PIRNR" id="PIRNR007764"/>
    </source>
</evidence>
<name>D6WLS6_TRICA</name>
<proteinExistence type="inferred from homology"/>
<keyword evidence="10" id="KW-1185">Reference proteome</keyword>
<dbReference type="InterPro" id="IPR031633">
    <property type="entry name" value="SLD5_C"/>
</dbReference>
<dbReference type="GO" id="GO:0000811">
    <property type="term" value="C:GINS complex"/>
    <property type="evidence" value="ECO:0000318"/>
    <property type="project" value="GO_Central"/>
</dbReference>
<dbReference type="HOGENOM" id="CLU_071893_3_0_1"/>
<sequence>MDLELEDLENTIQDDDDDNVQLTSAELIEMMEEVWVNEKFAPEILPHKQEVVDCVLGQISYMEKNLETLPSTDFKKGIHQLEVDRIRFLVASYLRHRLEKIETYVLHILKEEEQRGEREEELYLTEAEQQFAIKYKQDLEQHFENATNFYPGLPFEDWKSHIVAPNMNSFVFLKAKTAVEGVVIDPSRDDDEVADLTVGSQMILSYNSVTDLVKKGDVQLI</sequence>